<gene>
    <name evidence="5" type="ORF">SPIL2461_LOCUS18358</name>
</gene>
<dbReference type="GO" id="GO:0001682">
    <property type="term" value="P:tRNA 5'-leader removal"/>
    <property type="evidence" value="ECO:0007669"/>
    <property type="project" value="InterPro"/>
</dbReference>
<keyword evidence="3" id="KW-0694">RNA-binding</keyword>
<protein>
    <submittedName>
        <fullName evidence="5">Uncharacterized protein</fullName>
    </submittedName>
</protein>
<dbReference type="OrthoDB" id="416729at2759"/>
<evidence type="ECO:0000256" key="4">
    <source>
        <dbReference type="ARBA" id="ARBA00023242"/>
    </source>
</evidence>
<dbReference type="GO" id="GO:0000172">
    <property type="term" value="C:ribonuclease MRP complex"/>
    <property type="evidence" value="ECO:0007669"/>
    <property type="project" value="InterPro"/>
</dbReference>
<keyword evidence="2" id="KW-0819">tRNA processing</keyword>
<dbReference type="EMBL" id="CAJNIZ010043758">
    <property type="protein sequence ID" value="CAE7668232.1"/>
    <property type="molecule type" value="Genomic_DNA"/>
</dbReference>
<evidence type="ECO:0000256" key="2">
    <source>
        <dbReference type="ARBA" id="ARBA00022694"/>
    </source>
</evidence>
<dbReference type="Proteomes" id="UP000649617">
    <property type="component" value="Unassembled WGS sequence"/>
</dbReference>
<name>A0A812WBP8_SYMPI</name>
<evidence type="ECO:0000313" key="6">
    <source>
        <dbReference type="Proteomes" id="UP000649617"/>
    </source>
</evidence>
<evidence type="ECO:0000313" key="5">
    <source>
        <dbReference type="EMBL" id="CAE7668232.1"/>
    </source>
</evidence>
<dbReference type="SUPFAM" id="SSF82704">
    <property type="entry name" value="AlbA-like"/>
    <property type="match status" value="1"/>
</dbReference>
<dbReference type="Pfam" id="PF12328">
    <property type="entry name" value="Rpp20"/>
    <property type="match status" value="1"/>
</dbReference>
<evidence type="ECO:0000256" key="1">
    <source>
        <dbReference type="ARBA" id="ARBA00004123"/>
    </source>
</evidence>
<dbReference type="GO" id="GO:0003723">
    <property type="term" value="F:RNA binding"/>
    <property type="evidence" value="ECO:0007669"/>
    <property type="project" value="UniProtKB-KW"/>
</dbReference>
<comment type="subcellular location">
    <subcellularLocation>
        <location evidence="1">Nucleus</location>
    </subcellularLocation>
</comment>
<accession>A0A812WBP8</accession>
<keyword evidence="6" id="KW-1185">Reference proteome</keyword>
<sequence>MDPPAEEAKAELRLLQRRPPVRGTAENEVYVAHHQSLAVLFKRIRRLLDCGHKEVLVHGMGASITKAIYVVQDILLHYGDQIQLETRHGTVDVVDDVIGECESSVQERRVSALILHLRLAEPESGNVGAALKPRISSWLSRVAKPEQKLSHEDLNRK</sequence>
<dbReference type="AlphaFoldDB" id="A0A812WBP8"/>
<evidence type="ECO:0000256" key="3">
    <source>
        <dbReference type="ARBA" id="ARBA00022884"/>
    </source>
</evidence>
<proteinExistence type="predicted"/>
<dbReference type="Gene3D" id="3.30.110.20">
    <property type="entry name" value="Alba-like domain"/>
    <property type="match status" value="1"/>
</dbReference>
<keyword evidence="4" id="KW-0539">Nucleus</keyword>
<dbReference type="InterPro" id="IPR036882">
    <property type="entry name" value="Alba-like_dom_sf"/>
</dbReference>
<comment type="caution">
    <text evidence="5">The sequence shown here is derived from an EMBL/GenBank/DDBJ whole genome shotgun (WGS) entry which is preliminary data.</text>
</comment>
<dbReference type="GO" id="GO:0005655">
    <property type="term" value="C:nucleolar ribonuclease P complex"/>
    <property type="evidence" value="ECO:0007669"/>
    <property type="project" value="InterPro"/>
</dbReference>
<organism evidence="5 6">
    <name type="scientific">Symbiodinium pilosum</name>
    <name type="common">Dinoflagellate</name>
    <dbReference type="NCBI Taxonomy" id="2952"/>
    <lineage>
        <taxon>Eukaryota</taxon>
        <taxon>Sar</taxon>
        <taxon>Alveolata</taxon>
        <taxon>Dinophyceae</taxon>
        <taxon>Suessiales</taxon>
        <taxon>Symbiodiniaceae</taxon>
        <taxon>Symbiodinium</taxon>
    </lineage>
</organism>
<reference evidence="5" key="1">
    <citation type="submission" date="2021-02" db="EMBL/GenBank/DDBJ databases">
        <authorList>
            <person name="Dougan E. K."/>
            <person name="Rhodes N."/>
            <person name="Thang M."/>
            <person name="Chan C."/>
        </authorList>
    </citation>
    <scope>NUCLEOTIDE SEQUENCE</scope>
</reference>
<dbReference type="InterPro" id="IPR014612">
    <property type="entry name" value="Pop7/Rpp20"/>
</dbReference>